<organism evidence="1 2">
    <name type="scientific">Rhizopus delemar</name>
    <dbReference type="NCBI Taxonomy" id="936053"/>
    <lineage>
        <taxon>Eukaryota</taxon>
        <taxon>Fungi</taxon>
        <taxon>Fungi incertae sedis</taxon>
        <taxon>Mucoromycota</taxon>
        <taxon>Mucoromycotina</taxon>
        <taxon>Mucoromycetes</taxon>
        <taxon>Mucorales</taxon>
        <taxon>Mucorineae</taxon>
        <taxon>Rhizopodaceae</taxon>
        <taxon>Rhizopus</taxon>
    </lineage>
</organism>
<comment type="caution">
    <text evidence="1">The sequence shown here is derived from an EMBL/GenBank/DDBJ whole genome shotgun (WGS) entry which is preliminary data.</text>
</comment>
<protein>
    <submittedName>
        <fullName evidence="1">Uncharacterized protein</fullName>
    </submittedName>
</protein>
<keyword evidence="2" id="KW-1185">Reference proteome</keyword>
<dbReference type="Proteomes" id="UP000740926">
    <property type="component" value="Unassembled WGS sequence"/>
</dbReference>
<proteinExistence type="predicted"/>
<sequence length="79" mass="8596">MSRREITQSSYASWHEGRICAGWAVGRMSPMACDRYQHLRVLARFRTAQGGPCSSDRPLAGLAPGLNGAGPLRLLLRVG</sequence>
<reference evidence="1 2" key="1">
    <citation type="journal article" date="2020" name="Microb. Genom.">
        <title>Genetic diversity of clinical and environmental Mucorales isolates obtained from an investigation of mucormycosis cases among solid organ transplant recipients.</title>
        <authorList>
            <person name="Nguyen M.H."/>
            <person name="Kaul D."/>
            <person name="Muto C."/>
            <person name="Cheng S.J."/>
            <person name="Richter R.A."/>
            <person name="Bruno V.M."/>
            <person name="Liu G."/>
            <person name="Beyhan S."/>
            <person name="Sundermann A.J."/>
            <person name="Mounaud S."/>
            <person name="Pasculle A.W."/>
            <person name="Nierman W.C."/>
            <person name="Driscoll E."/>
            <person name="Cumbie R."/>
            <person name="Clancy C.J."/>
            <person name="Dupont C.L."/>
        </authorList>
    </citation>
    <scope>NUCLEOTIDE SEQUENCE [LARGE SCALE GENOMIC DNA]</scope>
    <source>
        <strain evidence="1 2">GL24</strain>
    </source>
</reference>
<evidence type="ECO:0000313" key="2">
    <source>
        <dbReference type="Proteomes" id="UP000740926"/>
    </source>
</evidence>
<accession>A0A9P6XPD8</accession>
<dbReference type="AlphaFoldDB" id="A0A9P6XPD8"/>
<evidence type="ECO:0000313" key="1">
    <source>
        <dbReference type="EMBL" id="KAG1529827.1"/>
    </source>
</evidence>
<name>A0A9P6XPD8_9FUNG</name>
<gene>
    <name evidence="1" type="ORF">G6F50_017733</name>
</gene>
<dbReference type="EMBL" id="JAANIU010013917">
    <property type="protein sequence ID" value="KAG1529827.1"/>
    <property type="molecule type" value="Genomic_DNA"/>
</dbReference>